<dbReference type="SUPFAM" id="SSF53335">
    <property type="entry name" value="S-adenosyl-L-methionine-dependent methyltransferases"/>
    <property type="match status" value="1"/>
</dbReference>
<dbReference type="GO" id="GO:0032259">
    <property type="term" value="P:methylation"/>
    <property type="evidence" value="ECO:0007669"/>
    <property type="project" value="UniProtKB-KW"/>
</dbReference>
<dbReference type="GO" id="GO:0008168">
    <property type="term" value="F:methyltransferase activity"/>
    <property type="evidence" value="ECO:0007669"/>
    <property type="project" value="UniProtKB-KW"/>
</dbReference>
<dbReference type="CDD" id="cd02440">
    <property type="entry name" value="AdoMet_MTases"/>
    <property type="match status" value="1"/>
</dbReference>
<dbReference type="InterPro" id="IPR029063">
    <property type="entry name" value="SAM-dependent_MTases_sf"/>
</dbReference>
<dbReference type="InterPro" id="IPR041698">
    <property type="entry name" value="Methyltransf_25"/>
</dbReference>
<keyword evidence="3" id="KW-1185">Reference proteome</keyword>
<protein>
    <submittedName>
        <fullName evidence="2">Class I SAM-dependent methyltransferase</fullName>
    </submittedName>
</protein>
<accession>A0A972FXG7</accession>
<organism evidence="2 3">
    <name type="scientific">Shewanella salipaludis</name>
    <dbReference type="NCBI Taxonomy" id="2723052"/>
    <lineage>
        <taxon>Bacteria</taxon>
        <taxon>Pseudomonadati</taxon>
        <taxon>Pseudomonadota</taxon>
        <taxon>Gammaproteobacteria</taxon>
        <taxon>Alteromonadales</taxon>
        <taxon>Shewanellaceae</taxon>
        <taxon>Shewanella</taxon>
    </lineage>
</organism>
<gene>
    <name evidence="2" type="ORF">HC757_17850</name>
</gene>
<keyword evidence="2" id="KW-0808">Transferase</keyword>
<dbReference type="AlphaFoldDB" id="A0A972FXG7"/>
<dbReference type="RefSeq" id="WP_169565793.1">
    <property type="nucleotide sequence ID" value="NZ_JAAXYH010000020.1"/>
</dbReference>
<proteinExistence type="predicted"/>
<evidence type="ECO:0000259" key="1">
    <source>
        <dbReference type="Pfam" id="PF13649"/>
    </source>
</evidence>
<dbReference type="Proteomes" id="UP000737113">
    <property type="component" value="Unassembled WGS sequence"/>
</dbReference>
<dbReference type="EMBL" id="JAAXYH010000020">
    <property type="protein sequence ID" value="NMH67024.1"/>
    <property type="molecule type" value="Genomic_DNA"/>
</dbReference>
<evidence type="ECO:0000313" key="3">
    <source>
        <dbReference type="Proteomes" id="UP000737113"/>
    </source>
</evidence>
<comment type="caution">
    <text evidence="2">The sequence shown here is derived from an EMBL/GenBank/DDBJ whole genome shotgun (WGS) entry which is preliminary data.</text>
</comment>
<evidence type="ECO:0000313" key="2">
    <source>
        <dbReference type="EMBL" id="NMH67024.1"/>
    </source>
</evidence>
<dbReference type="Gene3D" id="3.40.50.150">
    <property type="entry name" value="Vaccinia Virus protein VP39"/>
    <property type="match status" value="1"/>
</dbReference>
<keyword evidence="2" id="KW-0489">Methyltransferase</keyword>
<dbReference type="Pfam" id="PF13649">
    <property type="entry name" value="Methyltransf_25"/>
    <property type="match status" value="1"/>
</dbReference>
<name>A0A972FXG7_9GAMM</name>
<feature type="domain" description="Methyltransferase" evidence="1">
    <location>
        <begin position="44"/>
        <end position="132"/>
    </location>
</feature>
<sequence>MNWKFSYAIGFHPWEDTDQEFSQSLASLLEREEEGRAPPYGRALDVGTGSAIWGIELAKRGWEVTGVDLVDKALDRGRERVQAAGVEMKLVKGDVTRLSEAEVGPGFRLILDTGTFHDFDTEQQKGMARSIDALAAKDATVILLCWPRRIRPLIRGVSREEIEAAFAGWRITDVEPSFFKLPPPLEWVLRPDEHWYRLQRA</sequence>
<reference evidence="2" key="1">
    <citation type="submission" date="2020-04" db="EMBL/GenBank/DDBJ databases">
        <title>Description of Shewanella salipaludis sp. nov., isolated from a salt marsh.</title>
        <authorList>
            <person name="Park S."/>
            <person name="Yoon J.-H."/>
        </authorList>
    </citation>
    <scope>NUCLEOTIDE SEQUENCE</scope>
    <source>
        <strain evidence="2">SHSM-M6</strain>
    </source>
</reference>